<evidence type="ECO:0000256" key="9">
    <source>
        <dbReference type="ARBA" id="ARBA00022655"/>
    </source>
</evidence>
<comment type="caution">
    <text evidence="15">The sequence shown here is derived from an EMBL/GenBank/DDBJ whole genome shotgun (WGS) entry which is preliminary data.</text>
</comment>
<accession>A0A5A7RCG3</accession>
<dbReference type="NCBIfam" id="TIGR00018">
    <property type="entry name" value="panC"/>
    <property type="match status" value="1"/>
</dbReference>
<gene>
    <name evidence="15" type="ORF">STAS_32750</name>
</gene>
<evidence type="ECO:0000256" key="2">
    <source>
        <dbReference type="ARBA" id="ARBA00004990"/>
    </source>
</evidence>
<dbReference type="CDD" id="cd00560">
    <property type="entry name" value="PanC"/>
    <property type="match status" value="1"/>
</dbReference>
<keyword evidence="10" id="KW-0547">Nucleotide-binding</keyword>
<dbReference type="EC" id="6.3.2.1" evidence="5"/>
<dbReference type="HAMAP" id="MF_00158">
    <property type="entry name" value="PanC"/>
    <property type="match status" value="1"/>
</dbReference>
<comment type="catalytic activity">
    <reaction evidence="14">
        <text>(R)-pantoate + beta-alanine + ATP = (R)-pantothenate + AMP + diphosphate + H(+)</text>
        <dbReference type="Rhea" id="RHEA:10912"/>
        <dbReference type="ChEBI" id="CHEBI:15378"/>
        <dbReference type="ChEBI" id="CHEBI:15980"/>
        <dbReference type="ChEBI" id="CHEBI:29032"/>
        <dbReference type="ChEBI" id="CHEBI:30616"/>
        <dbReference type="ChEBI" id="CHEBI:33019"/>
        <dbReference type="ChEBI" id="CHEBI:57966"/>
        <dbReference type="ChEBI" id="CHEBI:456215"/>
        <dbReference type="EC" id="6.3.2.1"/>
    </reaction>
</comment>
<comment type="pathway">
    <text evidence="2">Cofactor biosynthesis; (R)-pantothenate biosynthesis; (R)-pantothenate from (R)-pantoate and beta-alanine: step 1/1.</text>
</comment>
<dbReference type="FunFam" id="3.30.1300.10:FF:000001">
    <property type="entry name" value="Pantothenate synthetase"/>
    <property type="match status" value="1"/>
</dbReference>
<evidence type="ECO:0000256" key="11">
    <source>
        <dbReference type="ARBA" id="ARBA00022840"/>
    </source>
</evidence>
<dbReference type="InterPro" id="IPR042176">
    <property type="entry name" value="Pantoate_ligase_C"/>
</dbReference>
<dbReference type="Pfam" id="PF02569">
    <property type="entry name" value="Pantoate_ligase"/>
    <property type="match status" value="1"/>
</dbReference>
<dbReference type="SUPFAM" id="SSF52374">
    <property type="entry name" value="Nucleotidylyl transferase"/>
    <property type="match status" value="1"/>
</dbReference>
<dbReference type="GO" id="GO:0005524">
    <property type="term" value="F:ATP binding"/>
    <property type="evidence" value="ECO:0007669"/>
    <property type="project" value="UniProtKB-KW"/>
</dbReference>
<dbReference type="Gene3D" id="3.40.50.620">
    <property type="entry name" value="HUPs"/>
    <property type="match status" value="1"/>
</dbReference>
<dbReference type="InterPro" id="IPR014729">
    <property type="entry name" value="Rossmann-like_a/b/a_fold"/>
</dbReference>
<evidence type="ECO:0000256" key="4">
    <source>
        <dbReference type="ARBA" id="ARBA00011738"/>
    </source>
</evidence>
<evidence type="ECO:0000256" key="10">
    <source>
        <dbReference type="ARBA" id="ARBA00022741"/>
    </source>
</evidence>
<evidence type="ECO:0000256" key="12">
    <source>
        <dbReference type="ARBA" id="ARBA00029902"/>
    </source>
</evidence>
<dbReference type="OrthoDB" id="2020436at2759"/>
<evidence type="ECO:0000256" key="1">
    <source>
        <dbReference type="ARBA" id="ARBA00004496"/>
    </source>
</evidence>
<organism evidence="15 16">
    <name type="scientific">Striga asiatica</name>
    <name type="common">Asiatic witchweed</name>
    <name type="synonym">Buchnera asiatica</name>
    <dbReference type="NCBI Taxonomy" id="4170"/>
    <lineage>
        <taxon>Eukaryota</taxon>
        <taxon>Viridiplantae</taxon>
        <taxon>Streptophyta</taxon>
        <taxon>Embryophyta</taxon>
        <taxon>Tracheophyta</taxon>
        <taxon>Spermatophyta</taxon>
        <taxon>Magnoliopsida</taxon>
        <taxon>eudicotyledons</taxon>
        <taxon>Gunneridae</taxon>
        <taxon>Pentapetalae</taxon>
        <taxon>asterids</taxon>
        <taxon>lamiids</taxon>
        <taxon>Lamiales</taxon>
        <taxon>Orobanchaceae</taxon>
        <taxon>Buchnereae</taxon>
        <taxon>Striga</taxon>
    </lineage>
</organism>
<evidence type="ECO:0000256" key="13">
    <source>
        <dbReference type="ARBA" id="ARBA00032806"/>
    </source>
</evidence>
<keyword evidence="16" id="KW-1185">Reference proteome</keyword>
<comment type="subunit">
    <text evidence="4">Homodimer.</text>
</comment>
<dbReference type="GO" id="GO:0005829">
    <property type="term" value="C:cytosol"/>
    <property type="evidence" value="ECO:0007669"/>
    <property type="project" value="TreeGrafter"/>
</dbReference>
<dbReference type="AlphaFoldDB" id="A0A5A7RCG3"/>
<proteinExistence type="inferred from homology"/>
<keyword evidence="7" id="KW-0963">Cytoplasm</keyword>
<evidence type="ECO:0000256" key="7">
    <source>
        <dbReference type="ARBA" id="ARBA00022490"/>
    </source>
</evidence>
<reference evidence="16" key="1">
    <citation type="journal article" date="2019" name="Curr. Biol.">
        <title>Genome Sequence of Striga asiatica Provides Insight into the Evolution of Plant Parasitism.</title>
        <authorList>
            <person name="Yoshida S."/>
            <person name="Kim S."/>
            <person name="Wafula E.K."/>
            <person name="Tanskanen J."/>
            <person name="Kim Y.M."/>
            <person name="Honaas L."/>
            <person name="Yang Z."/>
            <person name="Spallek T."/>
            <person name="Conn C.E."/>
            <person name="Ichihashi Y."/>
            <person name="Cheong K."/>
            <person name="Cui S."/>
            <person name="Der J.P."/>
            <person name="Gundlach H."/>
            <person name="Jiao Y."/>
            <person name="Hori C."/>
            <person name="Ishida J.K."/>
            <person name="Kasahara H."/>
            <person name="Kiba T."/>
            <person name="Kim M.S."/>
            <person name="Koo N."/>
            <person name="Laohavisit A."/>
            <person name="Lee Y.H."/>
            <person name="Lumba S."/>
            <person name="McCourt P."/>
            <person name="Mortimer J.C."/>
            <person name="Mutuku J.M."/>
            <person name="Nomura T."/>
            <person name="Sasaki-Sekimoto Y."/>
            <person name="Seto Y."/>
            <person name="Wang Y."/>
            <person name="Wakatake T."/>
            <person name="Sakakibara H."/>
            <person name="Demura T."/>
            <person name="Yamaguchi S."/>
            <person name="Yoneyama K."/>
            <person name="Manabe R.I."/>
            <person name="Nelson D.C."/>
            <person name="Schulman A.H."/>
            <person name="Timko M.P."/>
            <person name="dePamphilis C.W."/>
            <person name="Choi D."/>
            <person name="Shirasu K."/>
        </authorList>
    </citation>
    <scope>NUCLEOTIDE SEQUENCE [LARGE SCALE GENOMIC DNA]</scope>
    <source>
        <strain evidence="16">cv. UVA1</strain>
    </source>
</reference>
<dbReference type="PANTHER" id="PTHR21299">
    <property type="entry name" value="CYTIDYLATE KINASE/PANTOATE-BETA-ALANINE LIGASE"/>
    <property type="match status" value="1"/>
</dbReference>
<protein>
    <recommendedName>
        <fullName evidence="6">Pantoate--beta-alanine ligase</fullName>
        <ecNumber evidence="5">6.3.2.1</ecNumber>
    </recommendedName>
    <alternativeName>
        <fullName evidence="13">Pantoate-activating enzyme</fullName>
    </alternativeName>
    <alternativeName>
        <fullName evidence="12">Pantothenate synthetase</fullName>
    </alternativeName>
</protein>
<evidence type="ECO:0000256" key="6">
    <source>
        <dbReference type="ARBA" id="ARBA00015647"/>
    </source>
</evidence>
<name>A0A5A7RCG3_STRAF</name>
<sequence>SMHDHVNMKNLHIFKLIQKKNVTEDYFHHTLNLKTLESSYKKPLSENSVKTMKGDIAQGLGIAQKSDSNNVGNKVLPITHSSQPSENDELCHNVDKEKAKGDKTKAISRMKELLKWAAANKGGKYIGRKLLDYFLDILCDSSTLKHGKTISQVANFSRYIVAGSFRTWKAFVRVLSIGSVWGNVCGVMPKRPYPTFPRSKSSQFLTERSSIDPNKTLCLSPIIRNQAKKFPTMANNEPLIITGKDEMRRWSRSARANGGTIGLVPTMGYLHDGHLSLIHESQKHAHHTVVSIYVNPGQFSPNEDLSTYPSDFLGDIQKLKDVGGVDVVFHPKNLYDYGEDGGIGDGTRGDGETVSCVENSGAGHETWVRVEKLEAGLCGKSRPVFFRGVATVVAKLFNIVEPDVAVFGKKDYQQWRIIQRMVRDLDFGIKVIGSDLVRDEDGLAKSSRNVRLTAYEREKALSISKSLSSAKFAAEQNQVDCKELRDSVVRAIQEAGGKVDYAEIVDQQSLEVVKEINRPAVFCVAAWFGNVRLIDNMEINV</sequence>
<comment type="similarity">
    <text evidence="3">Belongs to the pantothenate synthetase family.</text>
</comment>
<evidence type="ECO:0000313" key="15">
    <source>
        <dbReference type="EMBL" id="GER55108.1"/>
    </source>
</evidence>
<dbReference type="GO" id="GO:0015940">
    <property type="term" value="P:pantothenate biosynthetic process"/>
    <property type="evidence" value="ECO:0007669"/>
    <property type="project" value="UniProtKB-UniPathway"/>
</dbReference>
<evidence type="ECO:0000256" key="5">
    <source>
        <dbReference type="ARBA" id="ARBA00012219"/>
    </source>
</evidence>
<evidence type="ECO:0000313" key="16">
    <source>
        <dbReference type="Proteomes" id="UP000325081"/>
    </source>
</evidence>
<evidence type="ECO:0000256" key="14">
    <source>
        <dbReference type="ARBA" id="ARBA00048258"/>
    </source>
</evidence>
<dbReference type="EMBL" id="BKCP01011625">
    <property type="protein sequence ID" value="GER55108.1"/>
    <property type="molecule type" value="Genomic_DNA"/>
</dbReference>
<evidence type="ECO:0000256" key="8">
    <source>
        <dbReference type="ARBA" id="ARBA00022598"/>
    </source>
</evidence>
<dbReference type="GO" id="GO:0004592">
    <property type="term" value="F:pantoate-beta-alanine ligase activity"/>
    <property type="evidence" value="ECO:0007669"/>
    <property type="project" value="UniProtKB-EC"/>
</dbReference>
<feature type="non-terminal residue" evidence="15">
    <location>
        <position position="1"/>
    </location>
</feature>
<dbReference type="InterPro" id="IPR003721">
    <property type="entry name" value="Pantoate_ligase"/>
</dbReference>
<dbReference type="FunFam" id="3.40.50.620:FF:000160">
    <property type="entry name" value="Pantoate--beta-alanine ligase"/>
    <property type="match status" value="1"/>
</dbReference>
<dbReference type="Proteomes" id="UP000325081">
    <property type="component" value="Unassembled WGS sequence"/>
</dbReference>
<comment type="subcellular location">
    <subcellularLocation>
        <location evidence="1">Cytoplasm</location>
    </subcellularLocation>
</comment>
<evidence type="ECO:0000256" key="3">
    <source>
        <dbReference type="ARBA" id="ARBA00009256"/>
    </source>
</evidence>
<dbReference type="PANTHER" id="PTHR21299:SF1">
    <property type="entry name" value="PANTOATE--BETA-ALANINE LIGASE"/>
    <property type="match status" value="1"/>
</dbReference>
<keyword evidence="9" id="KW-0566">Pantothenate biosynthesis</keyword>
<keyword evidence="8" id="KW-0436">Ligase</keyword>
<keyword evidence="11" id="KW-0067">ATP-binding</keyword>
<dbReference type="UniPathway" id="UPA00028">
    <property type="reaction ID" value="UER00005"/>
</dbReference>
<dbReference type="Gene3D" id="3.30.1300.10">
    <property type="entry name" value="Pantoate-beta-alanine ligase, C-terminal domain"/>
    <property type="match status" value="1"/>
</dbReference>